<name>A0A5J4VXF9_9EUKA</name>
<evidence type="ECO:0008006" key="3">
    <source>
        <dbReference type="Google" id="ProtNLM"/>
    </source>
</evidence>
<organism evidence="1 2">
    <name type="scientific">Streblomastix strix</name>
    <dbReference type="NCBI Taxonomy" id="222440"/>
    <lineage>
        <taxon>Eukaryota</taxon>
        <taxon>Metamonada</taxon>
        <taxon>Preaxostyla</taxon>
        <taxon>Oxymonadida</taxon>
        <taxon>Streblomastigidae</taxon>
        <taxon>Streblomastix</taxon>
    </lineage>
</organism>
<evidence type="ECO:0000313" key="1">
    <source>
        <dbReference type="EMBL" id="KAA6386856.1"/>
    </source>
</evidence>
<dbReference type="OrthoDB" id="294016at2759"/>
<gene>
    <name evidence="1" type="ORF">EZS28_017615</name>
</gene>
<accession>A0A5J4VXF9</accession>
<dbReference type="AlphaFoldDB" id="A0A5J4VXF9"/>
<evidence type="ECO:0000313" key="2">
    <source>
        <dbReference type="Proteomes" id="UP000324800"/>
    </source>
</evidence>
<sequence>MTLRNTTFSNCNSSQGGAVWVNLAFGGRLTIDGLCSFTDCQSLNQSGGAVYASVNWQNSQFIMEDGIQFSDCICISNETNSGGGALYAYMQGGELIMRGSCIFRNCNSSNDGGAFNIMTDYNNDNIRSSGGVQFIGCNSGSWGGGILISSSYTGLIQINKMSFQDCSSLKGGGFYSSLYNGASLLITGKLSFLNCSSSENQDDGGGIYLWIANSQSCISQYEAGGCRLI</sequence>
<comment type="caution">
    <text evidence="1">The sequence shown here is derived from an EMBL/GenBank/DDBJ whole genome shotgun (WGS) entry which is preliminary data.</text>
</comment>
<proteinExistence type="predicted"/>
<dbReference type="EMBL" id="SNRW01004621">
    <property type="protein sequence ID" value="KAA6386856.1"/>
    <property type="molecule type" value="Genomic_DNA"/>
</dbReference>
<dbReference type="Proteomes" id="UP000324800">
    <property type="component" value="Unassembled WGS sequence"/>
</dbReference>
<reference evidence="1 2" key="1">
    <citation type="submission" date="2019-03" db="EMBL/GenBank/DDBJ databases">
        <title>Single cell metagenomics reveals metabolic interactions within the superorganism composed of flagellate Streblomastix strix and complex community of Bacteroidetes bacteria on its surface.</title>
        <authorList>
            <person name="Treitli S.C."/>
            <person name="Kolisko M."/>
            <person name="Husnik F."/>
            <person name="Keeling P."/>
            <person name="Hampl V."/>
        </authorList>
    </citation>
    <scope>NUCLEOTIDE SEQUENCE [LARGE SCALE GENOMIC DNA]</scope>
    <source>
        <strain evidence="1">ST1C</strain>
    </source>
</reference>
<protein>
    <recommendedName>
        <fullName evidence="3">Right handed beta helix domain-containing protein</fullName>
    </recommendedName>
</protein>